<reference evidence="1" key="1">
    <citation type="submission" date="2024-04" db="EMBL/GenBank/DDBJ databases">
        <authorList>
            <consortium name="Molecular Ecology Group"/>
        </authorList>
    </citation>
    <scope>NUCLEOTIDE SEQUENCE</scope>
</reference>
<evidence type="ECO:0000313" key="2">
    <source>
        <dbReference type="Proteomes" id="UP001497644"/>
    </source>
</evidence>
<proteinExistence type="predicted"/>
<evidence type="ECO:0000313" key="1">
    <source>
        <dbReference type="EMBL" id="CAL1678156.1"/>
    </source>
</evidence>
<gene>
    <name evidence="1" type="ORF">LPLAT_LOCUS4042</name>
</gene>
<sequence>MQTNLHLVAKAPPTDSAVEDGLKSVIVNLPDIFFNHRRPPRRDSPAILILLFSVRENPVDFSHGIIVRVAIRDGHEYHA</sequence>
<dbReference type="Proteomes" id="UP001497644">
    <property type="component" value="Chromosome 13"/>
</dbReference>
<name>A0AAV2NDC6_9HYME</name>
<accession>A0AAV2NDC6</accession>
<dbReference type="EMBL" id="OZ034836">
    <property type="protein sequence ID" value="CAL1678156.1"/>
    <property type="molecule type" value="Genomic_DNA"/>
</dbReference>
<protein>
    <submittedName>
        <fullName evidence="1">Uncharacterized protein</fullName>
    </submittedName>
</protein>
<organism evidence="1 2">
    <name type="scientific">Lasius platythorax</name>
    <dbReference type="NCBI Taxonomy" id="488582"/>
    <lineage>
        <taxon>Eukaryota</taxon>
        <taxon>Metazoa</taxon>
        <taxon>Ecdysozoa</taxon>
        <taxon>Arthropoda</taxon>
        <taxon>Hexapoda</taxon>
        <taxon>Insecta</taxon>
        <taxon>Pterygota</taxon>
        <taxon>Neoptera</taxon>
        <taxon>Endopterygota</taxon>
        <taxon>Hymenoptera</taxon>
        <taxon>Apocrita</taxon>
        <taxon>Aculeata</taxon>
        <taxon>Formicoidea</taxon>
        <taxon>Formicidae</taxon>
        <taxon>Formicinae</taxon>
        <taxon>Lasius</taxon>
        <taxon>Lasius</taxon>
    </lineage>
</organism>
<keyword evidence="2" id="KW-1185">Reference proteome</keyword>
<dbReference type="AlphaFoldDB" id="A0AAV2NDC6"/>